<name>A0A0N7M0F2_9RHOB</name>
<keyword evidence="2" id="KW-1185">Reference proteome</keyword>
<accession>A0A0N7M0F2</accession>
<sequence length="114" mass="12404">MLRIAIMVALALSVTGCSKIGIKRAPGVLFDGQKFRASAKSTTRSDRQHFVASVKGVSKSFDGAVEAAEYQGTRHCLKYYGTSDIDWDVGPDTPREALVVDNDTLTFLGMCRDD</sequence>
<evidence type="ECO:0008006" key="3">
    <source>
        <dbReference type="Google" id="ProtNLM"/>
    </source>
</evidence>
<dbReference type="PROSITE" id="PS51257">
    <property type="entry name" value="PROKAR_LIPOPROTEIN"/>
    <property type="match status" value="1"/>
</dbReference>
<dbReference type="RefSeq" id="WP_058248398.1">
    <property type="nucleotide sequence ID" value="NZ_CYSE01000005.1"/>
</dbReference>
<protein>
    <recommendedName>
        <fullName evidence="3">Lipoprotein</fullName>
    </recommendedName>
</protein>
<dbReference type="STRING" id="441103.TRN7648_02916"/>
<dbReference type="EMBL" id="CYSE01000005">
    <property type="protein sequence ID" value="CUH80297.1"/>
    <property type="molecule type" value="Genomic_DNA"/>
</dbReference>
<evidence type="ECO:0000313" key="1">
    <source>
        <dbReference type="EMBL" id="CUH80297.1"/>
    </source>
</evidence>
<dbReference type="OrthoDB" id="7659281at2"/>
<proteinExistence type="predicted"/>
<dbReference type="Proteomes" id="UP000054935">
    <property type="component" value="Unassembled WGS sequence"/>
</dbReference>
<gene>
    <name evidence="1" type="ORF">TRN7648_02916</name>
</gene>
<evidence type="ECO:0000313" key="2">
    <source>
        <dbReference type="Proteomes" id="UP000054935"/>
    </source>
</evidence>
<dbReference type="AlphaFoldDB" id="A0A0N7M0F2"/>
<organism evidence="1 2">
    <name type="scientific">Tropicibacter naphthalenivorans</name>
    <dbReference type="NCBI Taxonomy" id="441103"/>
    <lineage>
        <taxon>Bacteria</taxon>
        <taxon>Pseudomonadati</taxon>
        <taxon>Pseudomonadota</taxon>
        <taxon>Alphaproteobacteria</taxon>
        <taxon>Rhodobacterales</taxon>
        <taxon>Roseobacteraceae</taxon>
        <taxon>Tropicibacter</taxon>
    </lineage>
</organism>
<reference evidence="1 2" key="1">
    <citation type="submission" date="2015-09" db="EMBL/GenBank/DDBJ databases">
        <authorList>
            <consortium name="Swine Surveillance"/>
        </authorList>
    </citation>
    <scope>NUCLEOTIDE SEQUENCE [LARGE SCALE GENOMIC DNA]</scope>
    <source>
        <strain evidence="1 2">CECT 7648</strain>
    </source>
</reference>